<evidence type="ECO:0000313" key="2">
    <source>
        <dbReference type="EMBL" id="KAK0582544.1"/>
    </source>
</evidence>
<name>A0AA39S0I9_ACESA</name>
<proteinExistence type="predicted"/>
<organism evidence="2 3">
    <name type="scientific">Acer saccharum</name>
    <name type="common">Sugar maple</name>
    <dbReference type="NCBI Taxonomy" id="4024"/>
    <lineage>
        <taxon>Eukaryota</taxon>
        <taxon>Viridiplantae</taxon>
        <taxon>Streptophyta</taxon>
        <taxon>Embryophyta</taxon>
        <taxon>Tracheophyta</taxon>
        <taxon>Spermatophyta</taxon>
        <taxon>Magnoliopsida</taxon>
        <taxon>eudicotyledons</taxon>
        <taxon>Gunneridae</taxon>
        <taxon>Pentapetalae</taxon>
        <taxon>rosids</taxon>
        <taxon>malvids</taxon>
        <taxon>Sapindales</taxon>
        <taxon>Sapindaceae</taxon>
        <taxon>Hippocastanoideae</taxon>
        <taxon>Acereae</taxon>
        <taxon>Acer</taxon>
    </lineage>
</organism>
<comment type="caution">
    <text evidence="2">The sequence shown here is derived from an EMBL/GenBank/DDBJ whole genome shotgun (WGS) entry which is preliminary data.</text>
</comment>
<accession>A0AA39S0I9</accession>
<feature type="region of interest" description="Disordered" evidence="1">
    <location>
        <begin position="1"/>
        <end position="58"/>
    </location>
</feature>
<dbReference type="EMBL" id="JAUESC010000384">
    <property type="protein sequence ID" value="KAK0582544.1"/>
    <property type="molecule type" value="Genomic_DNA"/>
</dbReference>
<reference evidence="2" key="1">
    <citation type="journal article" date="2022" name="Plant J.">
        <title>Strategies of tolerance reflected in two North American maple genomes.</title>
        <authorList>
            <person name="McEvoy S.L."/>
            <person name="Sezen U.U."/>
            <person name="Trouern-Trend A."/>
            <person name="McMahon S.M."/>
            <person name="Schaberg P.G."/>
            <person name="Yang J."/>
            <person name="Wegrzyn J.L."/>
            <person name="Swenson N.G."/>
        </authorList>
    </citation>
    <scope>NUCLEOTIDE SEQUENCE</scope>
    <source>
        <strain evidence="2">NS2018</strain>
    </source>
</reference>
<reference evidence="2" key="2">
    <citation type="submission" date="2023-06" db="EMBL/GenBank/DDBJ databases">
        <authorList>
            <person name="Swenson N.G."/>
            <person name="Wegrzyn J.L."/>
            <person name="Mcevoy S.L."/>
        </authorList>
    </citation>
    <scope>NUCLEOTIDE SEQUENCE</scope>
    <source>
        <strain evidence="2">NS2018</strain>
        <tissue evidence="2">Leaf</tissue>
    </source>
</reference>
<evidence type="ECO:0000313" key="3">
    <source>
        <dbReference type="Proteomes" id="UP001168877"/>
    </source>
</evidence>
<evidence type="ECO:0000256" key="1">
    <source>
        <dbReference type="SAM" id="MobiDB-lite"/>
    </source>
</evidence>
<keyword evidence="3" id="KW-1185">Reference proteome</keyword>
<protein>
    <submittedName>
        <fullName evidence="2">Uncharacterized protein</fullName>
    </submittedName>
</protein>
<dbReference type="AlphaFoldDB" id="A0AA39S0I9"/>
<feature type="compositionally biased region" description="Acidic residues" evidence="1">
    <location>
        <begin position="21"/>
        <end position="32"/>
    </location>
</feature>
<feature type="compositionally biased region" description="Basic and acidic residues" evidence="1">
    <location>
        <begin position="44"/>
        <end position="57"/>
    </location>
</feature>
<gene>
    <name evidence="2" type="ORF">LWI29_026832</name>
</gene>
<dbReference type="Proteomes" id="UP001168877">
    <property type="component" value="Unassembled WGS sequence"/>
</dbReference>
<sequence>MVSGIAPPQDYGSNKDKGVEEETAEGISEETLQDSRGKPSGSDTNKRVDTQIPRAEDGTLVVQTDQAKWFEAIAEDLMGATSKAIPVTDLNVENHPPSTIFGLPLAPSREIPTAPPSTPIVPFPGTDTTHEVILSVAKRFAPTG</sequence>